<comment type="similarity">
    <text evidence="5">Belongs to the SAT4 family.</text>
</comment>
<evidence type="ECO:0000256" key="7">
    <source>
        <dbReference type="SAM" id="Phobius"/>
    </source>
</evidence>
<name>A0ABR2XW75_9PEZI</name>
<dbReference type="PANTHER" id="PTHR33048:SF21">
    <property type="entry name" value="INTEGRAL MEMBRANE PROTEIN"/>
    <property type="match status" value="1"/>
</dbReference>
<comment type="caution">
    <text evidence="9">The sequence shown here is derived from an EMBL/GenBank/DDBJ whole genome shotgun (WGS) entry which is preliminary data.</text>
</comment>
<organism evidence="9 10">
    <name type="scientific">Seiridium cardinale</name>
    <dbReference type="NCBI Taxonomy" id="138064"/>
    <lineage>
        <taxon>Eukaryota</taxon>
        <taxon>Fungi</taxon>
        <taxon>Dikarya</taxon>
        <taxon>Ascomycota</taxon>
        <taxon>Pezizomycotina</taxon>
        <taxon>Sordariomycetes</taxon>
        <taxon>Xylariomycetidae</taxon>
        <taxon>Amphisphaeriales</taxon>
        <taxon>Sporocadaceae</taxon>
        <taxon>Seiridium</taxon>
    </lineage>
</organism>
<evidence type="ECO:0000256" key="5">
    <source>
        <dbReference type="ARBA" id="ARBA00038359"/>
    </source>
</evidence>
<evidence type="ECO:0000259" key="8">
    <source>
        <dbReference type="Pfam" id="PF20684"/>
    </source>
</evidence>
<dbReference type="EMBL" id="JARVKM010000018">
    <property type="protein sequence ID" value="KAK9778032.1"/>
    <property type="molecule type" value="Genomic_DNA"/>
</dbReference>
<protein>
    <recommendedName>
        <fullName evidence="8">Rhodopsin domain-containing protein</fullName>
    </recommendedName>
</protein>
<feature type="transmembrane region" description="Helical" evidence="7">
    <location>
        <begin position="44"/>
        <end position="69"/>
    </location>
</feature>
<evidence type="ECO:0000256" key="4">
    <source>
        <dbReference type="ARBA" id="ARBA00023136"/>
    </source>
</evidence>
<feature type="transmembrane region" description="Helical" evidence="7">
    <location>
        <begin position="207"/>
        <end position="231"/>
    </location>
</feature>
<evidence type="ECO:0000313" key="10">
    <source>
        <dbReference type="Proteomes" id="UP001465668"/>
    </source>
</evidence>
<feature type="region of interest" description="Disordered" evidence="6">
    <location>
        <begin position="308"/>
        <end position="357"/>
    </location>
</feature>
<proteinExistence type="inferred from homology"/>
<feature type="region of interest" description="Disordered" evidence="6">
    <location>
        <begin position="279"/>
        <end position="298"/>
    </location>
</feature>
<accession>A0ABR2XW75</accession>
<evidence type="ECO:0000256" key="3">
    <source>
        <dbReference type="ARBA" id="ARBA00022989"/>
    </source>
</evidence>
<keyword evidence="3 7" id="KW-1133">Transmembrane helix</keyword>
<reference evidence="9 10" key="1">
    <citation type="submission" date="2024-02" db="EMBL/GenBank/DDBJ databases">
        <title>First draft genome assembly of two strains of Seiridium cardinale.</title>
        <authorList>
            <person name="Emiliani G."/>
            <person name="Scali E."/>
        </authorList>
    </citation>
    <scope>NUCLEOTIDE SEQUENCE [LARGE SCALE GENOMIC DNA]</scope>
    <source>
        <strain evidence="9 10">BM-138-000479</strain>
    </source>
</reference>
<feature type="compositionally biased region" description="Polar residues" evidence="6">
    <location>
        <begin position="279"/>
        <end position="293"/>
    </location>
</feature>
<keyword evidence="2 7" id="KW-0812">Transmembrane</keyword>
<dbReference type="InterPro" id="IPR049326">
    <property type="entry name" value="Rhodopsin_dom_fungi"/>
</dbReference>
<dbReference type="PANTHER" id="PTHR33048">
    <property type="entry name" value="PTH11-LIKE INTEGRAL MEMBRANE PROTEIN (AFU_ORTHOLOGUE AFUA_5G11245)"/>
    <property type="match status" value="1"/>
</dbReference>
<evidence type="ECO:0000313" key="9">
    <source>
        <dbReference type="EMBL" id="KAK9778032.1"/>
    </source>
</evidence>
<dbReference type="Proteomes" id="UP001465668">
    <property type="component" value="Unassembled WGS sequence"/>
</dbReference>
<keyword evidence="10" id="KW-1185">Reference proteome</keyword>
<feature type="compositionally biased region" description="Polar residues" evidence="6">
    <location>
        <begin position="339"/>
        <end position="357"/>
    </location>
</feature>
<feature type="transmembrane region" description="Helical" evidence="7">
    <location>
        <begin position="12"/>
        <end position="32"/>
    </location>
</feature>
<feature type="transmembrane region" description="Helical" evidence="7">
    <location>
        <begin position="89"/>
        <end position="112"/>
    </location>
</feature>
<evidence type="ECO:0000256" key="2">
    <source>
        <dbReference type="ARBA" id="ARBA00022692"/>
    </source>
</evidence>
<sequence length="371" mass="40541">MISPRGDGVVLLYVTIVMLTLSWITLVARLGVRRRINAFGSDDWLMFTGLILYSVTSSLVIVCCFYGAGQHSDALTTADIRQGTKATKLFYIAEFFYASCTVPIKCSISVCLLRIADARRRFVWTLYAIMGMAAIAAIIFIVAIANLCHPITTLWGETTTGTCDNSLNSNVSFFFSAVSIVTDWSLAILPGILLWKIQMKGRVKLSVAVMLGLAAFASCATIVRLGFLTLYNDPTEFMFSTGAIGLWSVIEEGIGIIAGSMPALRPLLNMACLGRTTVRGSSNQPSAGNSRLTPNPIHRLGEYNADEVNMNTFRKPTSNESGLSRSKPRGSSDDDGDSQKNILKETQWTVTAENSNAADDWARQRVLGWDR</sequence>
<dbReference type="InterPro" id="IPR052337">
    <property type="entry name" value="SAT4-like"/>
</dbReference>
<feature type="domain" description="Rhodopsin" evidence="8">
    <location>
        <begin position="28"/>
        <end position="269"/>
    </location>
</feature>
<feature type="transmembrane region" description="Helical" evidence="7">
    <location>
        <begin position="124"/>
        <end position="145"/>
    </location>
</feature>
<feature type="transmembrane region" description="Helical" evidence="7">
    <location>
        <begin position="237"/>
        <end position="258"/>
    </location>
</feature>
<keyword evidence="4 7" id="KW-0472">Membrane</keyword>
<dbReference type="Pfam" id="PF20684">
    <property type="entry name" value="Fung_rhodopsin"/>
    <property type="match status" value="1"/>
</dbReference>
<gene>
    <name evidence="9" type="ORF">SCAR479_05358</name>
</gene>
<comment type="subcellular location">
    <subcellularLocation>
        <location evidence="1">Membrane</location>
        <topology evidence="1">Multi-pass membrane protein</topology>
    </subcellularLocation>
</comment>
<evidence type="ECO:0000256" key="1">
    <source>
        <dbReference type="ARBA" id="ARBA00004141"/>
    </source>
</evidence>
<feature type="transmembrane region" description="Helical" evidence="7">
    <location>
        <begin position="173"/>
        <end position="195"/>
    </location>
</feature>
<feature type="compositionally biased region" description="Polar residues" evidence="6">
    <location>
        <begin position="309"/>
        <end position="324"/>
    </location>
</feature>
<evidence type="ECO:0000256" key="6">
    <source>
        <dbReference type="SAM" id="MobiDB-lite"/>
    </source>
</evidence>